<feature type="region of interest" description="Disordered" evidence="1">
    <location>
        <begin position="1"/>
        <end position="64"/>
    </location>
</feature>
<feature type="compositionally biased region" description="Low complexity" evidence="1">
    <location>
        <begin position="24"/>
        <end position="39"/>
    </location>
</feature>
<gene>
    <name evidence="2" type="ORF">Afe05nite_77460</name>
</gene>
<dbReference type="AlphaFoldDB" id="A0A919JEW1"/>
<protein>
    <submittedName>
        <fullName evidence="2">Uncharacterized protein</fullName>
    </submittedName>
</protein>
<organism evidence="2 3">
    <name type="scientific">Paractinoplanes ferrugineus</name>
    <dbReference type="NCBI Taxonomy" id="113564"/>
    <lineage>
        <taxon>Bacteria</taxon>
        <taxon>Bacillati</taxon>
        <taxon>Actinomycetota</taxon>
        <taxon>Actinomycetes</taxon>
        <taxon>Micromonosporales</taxon>
        <taxon>Micromonosporaceae</taxon>
        <taxon>Paractinoplanes</taxon>
    </lineage>
</organism>
<dbReference type="Proteomes" id="UP000598174">
    <property type="component" value="Unassembled WGS sequence"/>
</dbReference>
<name>A0A919JEW1_9ACTN</name>
<comment type="caution">
    <text evidence="2">The sequence shown here is derived from an EMBL/GenBank/DDBJ whole genome shotgun (WGS) entry which is preliminary data.</text>
</comment>
<sequence>MDCAEAPASIASEPGTDPSAGFLAGVAAPTSRPAAAGAVDQGRPLGPEEVTHFASLSGWAPGAR</sequence>
<keyword evidence="3" id="KW-1185">Reference proteome</keyword>
<proteinExistence type="predicted"/>
<evidence type="ECO:0000313" key="3">
    <source>
        <dbReference type="Proteomes" id="UP000598174"/>
    </source>
</evidence>
<evidence type="ECO:0000313" key="2">
    <source>
        <dbReference type="EMBL" id="GIE15906.1"/>
    </source>
</evidence>
<evidence type="ECO:0000256" key="1">
    <source>
        <dbReference type="SAM" id="MobiDB-lite"/>
    </source>
</evidence>
<dbReference type="EMBL" id="BOMM01000074">
    <property type="protein sequence ID" value="GIE15906.1"/>
    <property type="molecule type" value="Genomic_DNA"/>
</dbReference>
<reference evidence="2" key="1">
    <citation type="submission" date="2021-01" db="EMBL/GenBank/DDBJ databases">
        <title>Whole genome shotgun sequence of Actinoplanes ferrugineus NBRC 15555.</title>
        <authorList>
            <person name="Komaki H."/>
            <person name="Tamura T."/>
        </authorList>
    </citation>
    <scope>NUCLEOTIDE SEQUENCE</scope>
    <source>
        <strain evidence="2">NBRC 15555</strain>
    </source>
</reference>
<accession>A0A919JEW1</accession>